<dbReference type="OrthoDB" id="434253at2759"/>
<evidence type="ECO:0000259" key="2">
    <source>
        <dbReference type="Pfam" id="PF16242"/>
    </source>
</evidence>
<name>A0A7U2I4F6_PHANO</name>
<feature type="region of interest" description="Disordered" evidence="1">
    <location>
        <begin position="52"/>
        <end position="71"/>
    </location>
</feature>
<gene>
    <name evidence="3" type="ORF">JI435_121330</name>
</gene>
<dbReference type="Pfam" id="PF16242">
    <property type="entry name" value="Pyrid_ox_like"/>
    <property type="match status" value="1"/>
</dbReference>
<protein>
    <recommendedName>
        <fullName evidence="2">General stress protein FMN-binding split barrel domain-containing protein</fullName>
    </recommendedName>
</protein>
<dbReference type="PANTHER" id="PTHR34818">
    <property type="entry name" value="PROTEIN BLI-3"/>
    <property type="match status" value="1"/>
</dbReference>
<dbReference type="PANTHER" id="PTHR34818:SF1">
    <property type="entry name" value="PROTEIN BLI-3"/>
    <property type="match status" value="1"/>
</dbReference>
<feature type="domain" description="General stress protein FMN-binding split barrel" evidence="2">
    <location>
        <begin position="76"/>
        <end position="228"/>
    </location>
</feature>
<dbReference type="Proteomes" id="UP000663193">
    <property type="component" value="Chromosome 12"/>
</dbReference>
<evidence type="ECO:0000313" key="3">
    <source>
        <dbReference type="EMBL" id="QRD01475.1"/>
    </source>
</evidence>
<dbReference type="SUPFAM" id="SSF50475">
    <property type="entry name" value="FMN-binding split barrel"/>
    <property type="match status" value="1"/>
</dbReference>
<evidence type="ECO:0000313" key="4">
    <source>
        <dbReference type="Proteomes" id="UP000663193"/>
    </source>
</evidence>
<reference evidence="4" key="1">
    <citation type="journal article" date="2021" name="BMC Genomics">
        <title>Chromosome-level genome assembly and manually-curated proteome of model necrotroph Parastagonospora nodorum Sn15 reveals a genome-wide trove of candidate effector homologs, and redundancy of virulence-related functions within an accessory chromosome.</title>
        <authorList>
            <person name="Bertazzoni S."/>
            <person name="Jones D.A.B."/>
            <person name="Phan H.T."/>
            <person name="Tan K.-C."/>
            <person name="Hane J.K."/>
        </authorList>
    </citation>
    <scope>NUCLEOTIDE SEQUENCE [LARGE SCALE GENOMIC DNA]</scope>
    <source>
        <strain evidence="4">SN15 / ATCC MYA-4574 / FGSC 10173)</strain>
    </source>
</reference>
<evidence type="ECO:0000256" key="1">
    <source>
        <dbReference type="SAM" id="MobiDB-lite"/>
    </source>
</evidence>
<dbReference type="AlphaFoldDB" id="A0A7U2I4F6"/>
<dbReference type="VEuPathDB" id="FungiDB:JI435_121330"/>
<organism evidence="3 4">
    <name type="scientific">Phaeosphaeria nodorum (strain SN15 / ATCC MYA-4574 / FGSC 10173)</name>
    <name type="common">Glume blotch fungus</name>
    <name type="synonym">Parastagonospora nodorum</name>
    <dbReference type="NCBI Taxonomy" id="321614"/>
    <lineage>
        <taxon>Eukaryota</taxon>
        <taxon>Fungi</taxon>
        <taxon>Dikarya</taxon>
        <taxon>Ascomycota</taxon>
        <taxon>Pezizomycotina</taxon>
        <taxon>Dothideomycetes</taxon>
        <taxon>Pleosporomycetidae</taxon>
        <taxon>Pleosporales</taxon>
        <taxon>Pleosporineae</taxon>
        <taxon>Phaeosphaeriaceae</taxon>
        <taxon>Parastagonospora</taxon>
    </lineage>
</organism>
<proteinExistence type="predicted"/>
<accession>A0A7U2I4F6</accession>
<dbReference type="InterPro" id="IPR038725">
    <property type="entry name" value="YdaG_split_barrel_FMN-bd"/>
</dbReference>
<sequence length="250" mass="27797">MSAPRVLLRAARASKALPNSNFRASTRPSYFQSIPRTFATTPLFKMPETLHKSEVDAKQDPSVAKQYDSETPKEQQIKQFFEMVDGKKIGMLSTYRNGVGPVGRSMAVAKRTGPDFLFLANKHSQKFTDLDQNKEVQITFQDSKTQDWISVSGTATVTSNSDPRIKDVWSQPTRAWFGDLGDGTHTGGPEDPRMTLIEVKSKYITYYLTEVGLLGYAKEIVGAAVTGGIANTGKLRELHEQDIEKARSMQ</sequence>
<dbReference type="EMBL" id="CP069034">
    <property type="protein sequence ID" value="QRD01475.1"/>
    <property type="molecule type" value="Genomic_DNA"/>
</dbReference>
<dbReference type="InterPro" id="IPR052917">
    <property type="entry name" value="Stress-Dev_Protein"/>
</dbReference>
<keyword evidence="4" id="KW-1185">Reference proteome</keyword>
<dbReference type="Gene3D" id="2.30.110.10">
    <property type="entry name" value="Electron Transport, Fmn-binding Protein, Chain A"/>
    <property type="match status" value="1"/>
</dbReference>
<dbReference type="InterPro" id="IPR012349">
    <property type="entry name" value="Split_barrel_FMN-bd"/>
</dbReference>